<accession>A0A168BQ83</accession>
<dbReference type="SUPFAM" id="SSF54001">
    <property type="entry name" value="Cysteine proteinases"/>
    <property type="match status" value="1"/>
</dbReference>
<dbReference type="GO" id="GO:0006508">
    <property type="term" value="P:proteolysis"/>
    <property type="evidence" value="ECO:0007669"/>
    <property type="project" value="UniProtKB-KW"/>
</dbReference>
<keyword evidence="8" id="KW-1185">Reference proteome</keyword>
<evidence type="ECO:0000313" key="7">
    <source>
        <dbReference type="EMBL" id="KZZ95594.1"/>
    </source>
</evidence>
<sequence length="354" mass="40415">MERHEKSKSCKDIQERKNFHPETPSPCVDPHIKWAPQHGEKSIPSTTKGAVQQRIVPLPIPVASPPVQNDTAQVMSLKRQVEELLQENKRLKQSHQHTISFTHTDGDLCIGDNIFFGMDDITDLIEGHDLSASIINFYSHVLMDHFQFLNMKKNNIFKLMSTDEGRELIEHDQPLFFDGADFILCPFPSVTENGFPHWNLLIGGIKEYDGSLDIDLLILNSYGKTVKRQLQTVLPLIQGNDQLSIKKKLVQAVNRGYPDQEHKVHVSLAKATMTLMQAMDSNDCALHVLAHMEAFLFCPNSDYYMDQLMSRDKDAPNWLDSITVKPCSTWRAIYIQWIEDLKADGLQNEEDGYQ</sequence>
<evidence type="ECO:0000313" key="8">
    <source>
        <dbReference type="Proteomes" id="UP000242877"/>
    </source>
</evidence>
<evidence type="ECO:0000259" key="6">
    <source>
        <dbReference type="PROSITE" id="PS50600"/>
    </source>
</evidence>
<dbReference type="PROSITE" id="PS50600">
    <property type="entry name" value="ULP_PROTEASE"/>
    <property type="match status" value="1"/>
</dbReference>
<reference evidence="7 8" key="1">
    <citation type="journal article" date="2016" name="Genome Biol. Evol.">
        <title>Divergent and convergent evolution of fungal pathogenicity.</title>
        <authorList>
            <person name="Shang Y."/>
            <person name="Xiao G."/>
            <person name="Zheng P."/>
            <person name="Cen K."/>
            <person name="Zhan S."/>
            <person name="Wang C."/>
        </authorList>
    </citation>
    <scope>NUCLEOTIDE SEQUENCE [LARGE SCALE GENOMIC DNA]</scope>
    <source>
        <strain evidence="7 8">ARSEF 7405</strain>
    </source>
</reference>
<comment type="caution">
    <text evidence="7">The sequence shown here is derived from an EMBL/GenBank/DDBJ whole genome shotgun (WGS) entry which is preliminary data.</text>
</comment>
<comment type="similarity">
    <text evidence="1">Belongs to the peptidase C48 family.</text>
</comment>
<dbReference type="GO" id="GO:0008234">
    <property type="term" value="F:cysteine-type peptidase activity"/>
    <property type="evidence" value="ECO:0007669"/>
    <property type="project" value="InterPro"/>
</dbReference>
<gene>
    <name evidence="7" type="ORF">AAP_01270</name>
</gene>
<dbReference type="VEuPathDB" id="FungiDB:AAP_01270"/>
<feature type="domain" description="Ubiquitin-like protease family profile" evidence="6">
    <location>
        <begin position="114"/>
        <end position="295"/>
    </location>
</feature>
<dbReference type="AlphaFoldDB" id="A0A168BQ83"/>
<evidence type="ECO:0000256" key="1">
    <source>
        <dbReference type="ARBA" id="ARBA00005234"/>
    </source>
</evidence>
<dbReference type="InterPro" id="IPR038765">
    <property type="entry name" value="Papain-like_cys_pep_sf"/>
</dbReference>
<dbReference type="GO" id="GO:0019783">
    <property type="term" value="F:ubiquitin-like protein peptidase activity"/>
    <property type="evidence" value="ECO:0007669"/>
    <property type="project" value="UniProtKB-ARBA"/>
</dbReference>
<keyword evidence="2" id="KW-0645">Protease</keyword>
<dbReference type="Proteomes" id="UP000242877">
    <property type="component" value="Unassembled WGS sequence"/>
</dbReference>
<organism evidence="7 8">
    <name type="scientific">Ascosphaera apis ARSEF 7405</name>
    <dbReference type="NCBI Taxonomy" id="392613"/>
    <lineage>
        <taxon>Eukaryota</taxon>
        <taxon>Fungi</taxon>
        <taxon>Dikarya</taxon>
        <taxon>Ascomycota</taxon>
        <taxon>Pezizomycotina</taxon>
        <taxon>Eurotiomycetes</taxon>
        <taxon>Eurotiomycetidae</taxon>
        <taxon>Onygenales</taxon>
        <taxon>Ascosphaeraceae</taxon>
        <taxon>Ascosphaera</taxon>
    </lineage>
</organism>
<feature type="coiled-coil region" evidence="4">
    <location>
        <begin position="67"/>
        <end position="94"/>
    </location>
</feature>
<dbReference type="InterPro" id="IPR003653">
    <property type="entry name" value="Peptidase_C48_C"/>
</dbReference>
<evidence type="ECO:0000256" key="5">
    <source>
        <dbReference type="SAM" id="MobiDB-lite"/>
    </source>
</evidence>
<name>A0A168BQ83_9EURO</name>
<dbReference type="Gene3D" id="3.40.395.10">
    <property type="entry name" value="Adenoviral Proteinase, Chain A"/>
    <property type="match status" value="1"/>
</dbReference>
<protein>
    <submittedName>
        <fullName evidence="7">Peptidase C48, SUMO/Sentrin/Ubl1</fullName>
    </submittedName>
</protein>
<keyword evidence="4" id="KW-0175">Coiled coil</keyword>
<proteinExistence type="inferred from homology"/>
<evidence type="ECO:0000256" key="2">
    <source>
        <dbReference type="ARBA" id="ARBA00022670"/>
    </source>
</evidence>
<dbReference type="OrthoDB" id="4211865at2759"/>
<feature type="region of interest" description="Disordered" evidence="5">
    <location>
        <begin position="1"/>
        <end position="30"/>
    </location>
</feature>
<evidence type="ECO:0000256" key="3">
    <source>
        <dbReference type="ARBA" id="ARBA00022801"/>
    </source>
</evidence>
<feature type="compositionally biased region" description="Basic and acidic residues" evidence="5">
    <location>
        <begin position="1"/>
        <end position="20"/>
    </location>
</feature>
<keyword evidence="3" id="KW-0378">Hydrolase</keyword>
<evidence type="ECO:0000256" key="4">
    <source>
        <dbReference type="SAM" id="Coils"/>
    </source>
</evidence>
<dbReference type="EMBL" id="AZGZ01000004">
    <property type="protein sequence ID" value="KZZ95594.1"/>
    <property type="molecule type" value="Genomic_DNA"/>
</dbReference>